<accession>A0A2P2Q8Q6</accession>
<keyword evidence="1" id="KW-0812">Transmembrane</keyword>
<sequence>MKEFKKLPVKISCCIGIIINLFQLNVFLFIKTMRALWLLVKI</sequence>
<evidence type="ECO:0000256" key="1">
    <source>
        <dbReference type="SAM" id="Phobius"/>
    </source>
</evidence>
<reference evidence="2" key="1">
    <citation type="submission" date="2018-02" db="EMBL/GenBank/DDBJ databases">
        <title>Rhizophora mucronata_Transcriptome.</title>
        <authorList>
            <person name="Meera S.P."/>
            <person name="Sreeshan A."/>
            <person name="Augustine A."/>
        </authorList>
    </citation>
    <scope>NUCLEOTIDE SEQUENCE</scope>
    <source>
        <tissue evidence="2">Leaf</tissue>
    </source>
</reference>
<dbReference type="EMBL" id="GGEC01082877">
    <property type="protein sequence ID" value="MBX63361.1"/>
    <property type="molecule type" value="Transcribed_RNA"/>
</dbReference>
<keyword evidence="1" id="KW-1133">Transmembrane helix</keyword>
<keyword evidence="1" id="KW-0472">Membrane</keyword>
<feature type="transmembrane region" description="Helical" evidence="1">
    <location>
        <begin position="7"/>
        <end position="30"/>
    </location>
</feature>
<protein>
    <submittedName>
        <fullName evidence="2">Uncharacterized protein</fullName>
    </submittedName>
</protein>
<dbReference type="AlphaFoldDB" id="A0A2P2Q8Q6"/>
<evidence type="ECO:0000313" key="2">
    <source>
        <dbReference type="EMBL" id="MBX63361.1"/>
    </source>
</evidence>
<name>A0A2P2Q8Q6_RHIMU</name>
<organism evidence="2">
    <name type="scientific">Rhizophora mucronata</name>
    <name type="common">Asiatic mangrove</name>
    <dbReference type="NCBI Taxonomy" id="61149"/>
    <lineage>
        <taxon>Eukaryota</taxon>
        <taxon>Viridiplantae</taxon>
        <taxon>Streptophyta</taxon>
        <taxon>Embryophyta</taxon>
        <taxon>Tracheophyta</taxon>
        <taxon>Spermatophyta</taxon>
        <taxon>Magnoliopsida</taxon>
        <taxon>eudicotyledons</taxon>
        <taxon>Gunneridae</taxon>
        <taxon>Pentapetalae</taxon>
        <taxon>rosids</taxon>
        <taxon>fabids</taxon>
        <taxon>Malpighiales</taxon>
        <taxon>Rhizophoraceae</taxon>
        <taxon>Rhizophora</taxon>
    </lineage>
</organism>
<proteinExistence type="predicted"/>